<comment type="caution">
    <text evidence="1">The sequence shown here is derived from an EMBL/GenBank/DDBJ whole genome shotgun (WGS) entry which is preliminary data.</text>
</comment>
<dbReference type="Proteomes" id="UP001461498">
    <property type="component" value="Unassembled WGS sequence"/>
</dbReference>
<reference evidence="1 2" key="1">
    <citation type="submission" date="2022-12" db="EMBL/GenBank/DDBJ databases">
        <title>Chromosome-level genome assembly of true bugs.</title>
        <authorList>
            <person name="Ma L."/>
            <person name="Li H."/>
        </authorList>
    </citation>
    <scope>NUCLEOTIDE SEQUENCE [LARGE SCALE GENOMIC DNA]</scope>
    <source>
        <strain evidence="1">Lab_2022b</strain>
    </source>
</reference>
<sequence>MKPETKHSTLPLSQSVPVAVDAAVNAVQYVYHVVNAVAEVVDMVADVDTAVQFVYHVANAVTVADTDADANTAVDALPSASHAAVPVKAAVADVDADVARHLITNKRTFSIH</sequence>
<keyword evidence="2" id="KW-1185">Reference proteome</keyword>
<accession>A0AAW1CKV0</accession>
<name>A0AAW1CKV0_9HEMI</name>
<evidence type="ECO:0000313" key="1">
    <source>
        <dbReference type="EMBL" id="KAK9499156.1"/>
    </source>
</evidence>
<evidence type="ECO:0000313" key="2">
    <source>
        <dbReference type="Proteomes" id="UP001461498"/>
    </source>
</evidence>
<gene>
    <name evidence="1" type="ORF">O3M35_003657</name>
</gene>
<protein>
    <submittedName>
        <fullName evidence="1">Uncharacterized protein</fullName>
    </submittedName>
</protein>
<proteinExistence type="predicted"/>
<organism evidence="1 2">
    <name type="scientific">Rhynocoris fuscipes</name>
    <dbReference type="NCBI Taxonomy" id="488301"/>
    <lineage>
        <taxon>Eukaryota</taxon>
        <taxon>Metazoa</taxon>
        <taxon>Ecdysozoa</taxon>
        <taxon>Arthropoda</taxon>
        <taxon>Hexapoda</taxon>
        <taxon>Insecta</taxon>
        <taxon>Pterygota</taxon>
        <taxon>Neoptera</taxon>
        <taxon>Paraneoptera</taxon>
        <taxon>Hemiptera</taxon>
        <taxon>Heteroptera</taxon>
        <taxon>Panheteroptera</taxon>
        <taxon>Cimicomorpha</taxon>
        <taxon>Reduviidae</taxon>
        <taxon>Harpactorinae</taxon>
        <taxon>Harpactorini</taxon>
        <taxon>Rhynocoris</taxon>
    </lineage>
</organism>
<dbReference type="AlphaFoldDB" id="A0AAW1CKV0"/>
<dbReference type="EMBL" id="JAPXFL010000012">
    <property type="protein sequence ID" value="KAK9499156.1"/>
    <property type="molecule type" value="Genomic_DNA"/>
</dbReference>